<proteinExistence type="predicted"/>
<sequence>FMRKEVFDLFLKELGLWKDGVSNRLTAIETRLVVWGAAMSVGLLVVTIILRFVKI</sequence>
<reference evidence="2 3" key="1">
    <citation type="journal article" date="2020" name="J Geophys Res Biogeosci">
        <title>Magnetotaxis as an Adaptation to Enable Bacterial Shuttling of Microbial Sulfur and Sulfur Cycling Across Aquatic Oxic#Anoxic Interfaces.</title>
        <authorList>
            <person name="Li J."/>
            <person name="Liu P."/>
            <person name="Wang J."/>
            <person name="Roberts A.P."/>
            <person name="Pan Y."/>
        </authorList>
    </citation>
    <scope>NUCLEOTIDE SEQUENCE [LARGE SCALE GENOMIC DNA]</scope>
    <source>
        <strain evidence="2 3">MYR-1_YQ</strain>
    </source>
</reference>
<feature type="transmembrane region" description="Helical" evidence="1">
    <location>
        <begin position="32"/>
        <end position="53"/>
    </location>
</feature>
<keyword evidence="1" id="KW-1133">Transmembrane helix</keyword>
<keyword evidence="3" id="KW-1185">Reference proteome</keyword>
<evidence type="ECO:0000313" key="2">
    <source>
        <dbReference type="EMBL" id="MBV6342774.1"/>
    </source>
</evidence>
<keyword evidence="1" id="KW-0812">Transmembrane</keyword>
<keyword evidence="1" id="KW-0472">Membrane</keyword>
<accession>A0ABS6S319</accession>
<evidence type="ECO:0000256" key="1">
    <source>
        <dbReference type="SAM" id="Phobius"/>
    </source>
</evidence>
<evidence type="ECO:0000313" key="3">
    <source>
        <dbReference type="Proteomes" id="UP001196980"/>
    </source>
</evidence>
<name>A0ABS6S319_9BACT</name>
<gene>
    <name evidence="2" type="ORF">HWQ67_14400</name>
</gene>
<comment type="caution">
    <text evidence="2">The sequence shown here is derived from an EMBL/GenBank/DDBJ whole genome shotgun (WGS) entry which is preliminary data.</text>
</comment>
<protein>
    <submittedName>
        <fullName evidence="2">Uncharacterized protein</fullName>
    </submittedName>
</protein>
<organism evidence="2 3">
    <name type="scientific">Candidatus Magnetobacterium casense</name>
    <dbReference type="NCBI Taxonomy" id="1455061"/>
    <lineage>
        <taxon>Bacteria</taxon>
        <taxon>Pseudomonadati</taxon>
        <taxon>Nitrospirota</taxon>
        <taxon>Thermodesulfovibrionia</taxon>
        <taxon>Thermodesulfovibrionales</taxon>
        <taxon>Candidatus Magnetobacteriaceae</taxon>
        <taxon>Candidatus Magnetobacterium</taxon>
    </lineage>
</organism>
<dbReference type="EMBL" id="JABXWD010000340">
    <property type="protein sequence ID" value="MBV6342774.1"/>
    <property type="molecule type" value="Genomic_DNA"/>
</dbReference>
<dbReference type="Proteomes" id="UP001196980">
    <property type="component" value="Unassembled WGS sequence"/>
</dbReference>
<feature type="non-terminal residue" evidence="2">
    <location>
        <position position="1"/>
    </location>
</feature>